<name>A0A8B6E4W0_MYTGA</name>
<evidence type="ECO:0000256" key="3">
    <source>
        <dbReference type="ARBA" id="ARBA00023157"/>
    </source>
</evidence>
<keyword evidence="3" id="KW-1015">Disulfide bond</keyword>
<dbReference type="SUPFAM" id="SSF48726">
    <property type="entry name" value="Immunoglobulin"/>
    <property type="match status" value="1"/>
</dbReference>
<evidence type="ECO:0000256" key="1">
    <source>
        <dbReference type="ARBA" id="ARBA00004479"/>
    </source>
</evidence>
<organism evidence="9 10">
    <name type="scientific">Mytilus galloprovincialis</name>
    <name type="common">Mediterranean mussel</name>
    <dbReference type="NCBI Taxonomy" id="29158"/>
    <lineage>
        <taxon>Eukaryota</taxon>
        <taxon>Metazoa</taxon>
        <taxon>Spiralia</taxon>
        <taxon>Lophotrochozoa</taxon>
        <taxon>Mollusca</taxon>
        <taxon>Bivalvia</taxon>
        <taxon>Autobranchia</taxon>
        <taxon>Pteriomorphia</taxon>
        <taxon>Mytilida</taxon>
        <taxon>Mytiloidea</taxon>
        <taxon>Mytilidae</taxon>
        <taxon>Mytilinae</taxon>
        <taxon>Mytilus</taxon>
    </lineage>
</organism>
<dbReference type="Proteomes" id="UP000596742">
    <property type="component" value="Unassembled WGS sequence"/>
</dbReference>
<dbReference type="SMART" id="SM00409">
    <property type="entry name" value="IG"/>
    <property type="match status" value="2"/>
</dbReference>
<dbReference type="GO" id="GO:0098609">
    <property type="term" value="P:cell-cell adhesion"/>
    <property type="evidence" value="ECO:0007669"/>
    <property type="project" value="TreeGrafter"/>
</dbReference>
<keyword evidence="10" id="KW-1185">Reference proteome</keyword>
<dbReference type="GO" id="GO:0050839">
    <property type="term" value="F:cell adhesion molecule binding"/>
    <property type="evidence" value="ECO:0007669"/>
    <property type="project" value="TreeGrafter"/>
</dbReference>
<protein>
    <recommendedName>
        <fullName evidence="8">Ig-like domain-containing protein</fullName>
    </recommendedName>
</protein>
<keyword evidence="7" id="KW-0812">Transmembrane</keyword>
<comment type="caution">
    <text evidence="9">The sequence shown here is derived from an EMBL/GenBank/DDBJ whole genome shotgun (WGS) entry which is preliminary data.</text>
</comment>
<dbReference type="InterPro" id="IPR051275">
    <property type="entry name" value="Cell_adhesion_signaling"/>
</dbReference>
<feature type="domain" description="Ig-like" evidence="8">
    <location>
        <begin position="63"/>
        <end position="148"/>
    </location>
</feature>
<dbReference type="PROSITE" id="PS50835">
    <property type="entry name" value="IG_LIKE"/>
    <property type="match status" value="1"/>
</dbReference>
<feature type="region of interest" description="Disordered" evidence="6">
    <location>
        <begin position="428"/>
        <end position="463"/>
    </location>
</feature>
<dbReference type="PANTHER" id="PTHR11640:SF164">
    <property type="entry name" value="MAM DOMAIN-CONTAINING GLYCOSYLPHOSPHATIDYLINOSITOL ANCHOR PROTEIN 1"/>
    <property type="match status" value="1"/>
</dbReference>
<dbReference type="InterPro" id="IPR003599">
    <property type="entry name" value="Ig_sub"/>
</dbReference>
<evidence type="ECO:0000256" key="7">
    <source>
        <dbReference type="SAM" id="Phobius"/>
    </source>
</evidence>
<dbReference type="EMBL" id="UYJE01004557">
    <property type="protein sequence ID" value="VDI29083.1"/>
    <property type="molecule type" value="Genomic_DNA"/>
</dbReference>
<evidence type="ECO:0000256" key="4">
    <source>
        <dbReference type="ARBA" id="ARBA00023180"/>
    </source>
</evidence>
<dbReference type="InterPro" id="IPR036179">
    <property type="entry name" value="Ig-like_dom_sf"/>
</dbReference>
<feature type="compositionally biased region" description="Low complexity" evidence="6">
    <location>
        <begin position="439"/>
        <end position="459"/>
    </location>
</feature>
<evidence type="ECO:0000256" key="6">
    <source>
        <dbReference type="SAM" id="MobiDB-lite"/>
    </source>
</evidence>
<dbReference type="Gene3D" id="2.60.40.10">
    <property type="entry name" value="Immunoglobulins"/>
    <property type="match status" value="2"/>
</dbReference>
<evidence type="ECO:0000256" key="5">
    <source>
        <dbReference type="ARBA" id="ARBA00023319"/>
    </source>
</evidence>
<keyword evidence="4" id="KW-0325">Glycoprotein</keyword>
<keyword evidence="5" id="KW-0393">Immunoglobulin domain</keyword>
<sequence>MPPESILWFNESLLLGIGGPETFELNIFPQKYDHGKIYTCIVNSSVLMGAVHENVQLDIKYKPFITFNQGQHLIRVNEKQSLTMSCIVDSNPVASRIVLETKFKLYHASTRNSTLTLDLFNLSRHGSGTYLCRAENSIGVSYERTEIIVQYPPSIKIKTDLDKKVLQCIPNGEPNTYRFYPWIHQSYYGEFIRYLNNTETIHLQTNRATLNLYQYNGIYVCRVENGVSYINDTVIQSGQVFVRYHDKPVFVSRNEHKQYGITGTEIDIRVFVYSYPLFHKLKVKTRGFLSIEYNKIDVENATVFDKIYSNEIRMNGFKVTLHGFIIEANDFTSYTFWVENSIGDANFTVDLIDIEKLSGRTLNIYTQISSSFIGGLLLGIACTIFWNCVRKQRRKFVQQQVHQEVHYDEVELVDQNLVLNQQQTYHPVDTDNMINQDPNSGNSSNHNTSESNSSEAMSSRPLSFASEQHDYENSYQPLDLDNSEKRLYDEAQVLCSINIVSTENTYVNTVL</sequence>
<dbReference type="OrthoDB" id="6143670at2759"/>
<dbReference type="GO" id="GO:0005911">
    <property type="term" value="C:cell-cell junction"/>
    <property type="evidence" value="ECO:0007669"/>
    <property type="project" value="TreeGrafter"/>
</dbReference>
<evidence type="ECO:0000313" key="9">
    <source>
        <dbReference type="EMBL" id="VDI29083.1"/>
    </source>
</evidence>
<proteinExistence type="predicted"/>
<keyword evidence="2 7" id="KW-0472">Membrane</keyword>
<dbReference type="GO" id="GO:0005886">
    <property type="term" value="C:plasma membrane"/>
    <property type="evidence" value="ECO:0007669"/>
    <property type="project" value="TreeGrafter"/>
</dbReference>
<feature type="transmembrane region" description="Helical" evidence="7">
    <location>
        <begin position="368"/>
        <end position="389"/>
    </location>
</feature>
<gene>
    <name evidence="9" type="ORF">MGAL_10B001850</name>
</gene>
<comment type="subcellular location">
    <subcellularLocation>
        <location evidence="1">Membrane</location>
        <topology evidence="1">Single-pass type I membrane protein</topology>
    </subcellularLocation>
</comment>
<dbReference type="InterPro" id="IPR007110">
    <property type="entry name" value="Ig-like_dom"/>
</dbReference>
<evidence type="ECO:0000256" key="2">
    <source>
        <dbReference type="ARBA" id="ARBA00023136"/>
    </source>
</evidence>
<evidence type="ECO:0000313" key="10">
    <source>
        <dbReference type="Proteomes" id="UP000596742"/>
    </source>
</evidence>
<accession>A0A8B6E4W0</accession>
<dbReference type="InterPro" id="IPR013783">
    <property type="entry name" value="Ig-like_fold"/>
</dbReference>
<evidence type="ECO:0000259" key="8">
    <source>
        <dbReference type="PROSITE" id="PS50835"/>
    </source>
</evidence>
<dbReference type="PANTHER" id="PTHR11640">
    <property type="entry name" value="NEPHRIN"/>
    <property type="match status" value="1"/>
</dbReference>
<reference evidence="9" key="1">
    <citation type="submission" date="2018-11" db="EMBL/GenBank/DDBJ databases">
        <authorList>
            <person name="Alioto T."/>
            <person name="Alioto T."/>
        </authorList>
    </citation>
    <scope>NUCLEOTIDE SEQUENCE</scope>
</reference>
<keyword evidence="7" id="KW-1133">Transmembrane helix</keyword>
<dbReference type="AlphaFoldDB" id="A0A8B6E4W0"/>